<dbReference type="Gene3D" id="1.10.3210.10">
    <property type="entry name" value="Hypothetical protein af1432"/>
    <property type="match status" value="1"/>
</dbReference>
<dbReference type="CDD" id="cd09680">
    <property type="entry name" value="Cas10_III"/>
    <property type="match status" value="1"/>
</dbReference>
<reference evidence="14" key="2">
    <citation type="journal article" date="2021" name="PeerJ">
        <title>Extensive microbial diversity within the chicken gut microbiome revealed by metagenomics and culture.</title>
        <authorList>
            <person name="Gilroy R."/>
            <person name="Ravi A."/>
            <person name="Getino M."/>
            <person name="Pursley I."/>
            <person name="Horton D.L."/>
            <person name="Alikhan N.F."/>
            <person name="Baker D."/>
            <person name="Gharbi K."/>
            <person name="Hall N."/>
            <person name="Watson M."/>
            <person name="Adriaenssens E.M."/>
            <person name="Foster-Nyarko E."/>
            <person name="Jarju S."/>
            <person name="Secka A."/>
            <person name="Antonio M."/>
            <person name="Oren A."/>
            <person name="Chaudhuri R.R."/>
            <person name="La Ragione R."/>
            <person name="Hildebrand F."/>
            <person name="Pallen M.J."/>
        </authorList>
    </citation>
    <scope>NUCLEOTIDE SEQUENCE</scope>
    <source>
        <strain evidence="14">CHK178-757</strain>
    </source>
</reference>
<dbReference type="PROSITE" id="PS50887">
    <property type="entry name" value="GGDEF"/>
    <property type="match status" value="1"/>
</dbReference>
<dbReference type="InterPro" id="IPR006674">
    <property type="entry name" value="HD_domain"/>
</dbReference>
<comment type="caution">
    <text evidence="14">The sequence shown here is derived from an EMBL/GenBank/DDBJ whole genome shotgun (WGS) entry which is preliminary data.</text>
</comment>
<dbReference type="PANTHER" id="PTHR36528:SF1">
    <property type="entry name" value="CRISPR SYSTEM SINGLE-STRAND-SPECIFIC DEOXYRIBONUCLEASE CAS10_CSM1 (SUBTYPE III-A)"/>
    <property type="match status" value="1"/>
</dbReference>
<reference evidence="14" key="1">
    <citation type="submission" date="2020-10" db="EMBL/GenBank/DDBJ databases">
        <authorList>
            <person name="Gilroy R."/>
        </authorList>
    </citation>
    <scope>NUCLEOTIDE SEQUENCE</scope>
    <source>
        <strain evidence="14">CHK178-757</strain>
    </source>
</reference>
<dbReference type="Pfam" id="PF01966">
    <property type="entry name" value="HD"/>
    <property type="match status" value="1"/>
</dbReference>
<dbReference type="InterPro" id="IPR000160">
    <property type="entry name" value="GGDEF_dom"/>
</dbReference>
<evidence type="ECO:0000256" key="4">
    <source>
        <dbReference type="ARBA" id="ARBA00022679"/>
    </source>
</evidence>
<evidence type="ECO:0000256" key="3">
    <source>
        <dbReference type="ARBA" id="ARBA00014333"/>
    </source>
</evidence>
<dbReference type="NCBIfam" id="TIGR02578">
    <property type="entry name" value="cas_TM1811_Csm1"/>
    <property type="match status" value="1"/>
</dbReference>
<dbReference type="PANTHER" id="PTHR36528">
    <property type="entry name" value="CRISPR SYSTEM SINGLE-STRAND-SPECIFIC DEOXYRIBONUCLEASE CAS10/CSM1 (SUBTYPE III-A)"/>
    <property type="match status" value="1"/>
</dbReference>
<evidence type="ECO:0000256" key="11">
    <source>
        <dbReference type="ARBA" id="ARBA00023118"/>
    </source>
</evidence>
<evidence type="ECO:0000256" key="8">
    <source>
        <dbReference type="ARBA" id="ARBA00022801"/>
    </source>
</evidence>
<evidence type="ECO:0000256" key="6">
    <source>
        <dbReference type="ARBA" id="ARBA00022741"/>
    </source>
</evidence>
<gene>
    <name evidence="14" type="primary">cas10</name>
    <name evidence="14" type="ORF">IAB46_09560</name>
</gene>
<dbReference type="Proteomes" id="UP000823927">
    <property type="component" value="Unassembled WGS sequence"/>
</dbReference>
<dbReference type="Pfam" id="PF20824">
    <property type="entry name" value="Cmr2_hel_dom2"/>
    <property type="match status" value="1"/>
</dbReference>
<keyword evidence="6" id="KW-0547">Nucleotide-binding</keyword>
<dbReference type="InterPro" id="IPR052117">
    <property type="entry name" value="Cas10/Csm1_subtype-III-A"/>
</dbReference>
<keyword evidence="7" id="KW-0255">Endonuclease</keyword>
<evidence type="ECO:0000256" key="1">
    <source>
        <dbReference type="ARBA" id="ARBA00001968"/>
    </source>
</evidence>
<dbReference type="Gene3D" id="3.30.70.270">
    <property type="match status" value="1"/>
</dbReference>
<dbReference type="InterPro" id="IPR041062">
    <property type="entry name" value="Csm1_B"/>
</dbReference>
<name>A0A9D1F5Y8_9FIRM</name>
<organism evidence="14 15">
    <name type="scientific">Candidatus Scybalocola faecigallinarum</name>
    <dbReference type="NCBI Taxonomy" id="2840941"/>
    <lineage>
        <taxon>Bacteria</taxon>
        <taxon>Bacillati</taxon>
        <taxon>Bacillota</taxon>
        <taxon>Clostridia</taxon>
        <taxon>Lachnospirales</taxon>
        <taxon>Lachnospiraceae</taxon>
        <taxon>Lachnospiraceae incertae sedis</taxon>
        <taxon>Candidatus Scybalocola (ex Gilroy et al. 2021)</taxon>
    </lineage>
</organism>
<comment type="cofactor">
    <cofactor evidence="1">
        <name>a divalent metal cation</name>
        <dbReference type="ChEBI" id="CHEBI:60240"/>
    </cofactor>
</comment>
<dbReference type="InterPro" id="IPR048693">
    <property type="entry name" value="Cmr2-like_C"/>
</dbReference>
<dbReference type="Pfam" id="PF18211">
    <property type="entry name" value="Csm1_B"/>
    <property type="match status" value="1"/>
</dbReference>
<keyword evidence="8" id="KW-0378">Hydrolase</keyword>
<sequence>MTEYEAKLAIGSLLHDIGKVIFRWGDDHRNHSVSGYDYLKTEVGLTDRSILNCVKYHHSALLKSASVPSDDLCYIVYMADNISAMSDRRKKGDGAYGFETSTPMESIFNILNGNDDMYYHAPGDMDPEGEINYPQMDKLEFDKFKYSKIKQRITENLKGLCWDREHVNSLLEVMEANLTFVPSSTAAGERADISLFDHVKLTAAIASCIYKYIQENKIDDLKRYLFIDGKKFYEKEVFLLFSMDISGIQKFIYTVTTKNALRTLRARSFYLEVMMEHIIDGLLEKLGLSRTNLLYCGGGHCYMLLPNTESVKIQIDSYLEDINQWFILNFGTALYIAGAYAPCNSRTLRNDPEGSYSNLFRQVSSQISKIKLNRYSAKQIRFLNQRVHKDYTRECCVCKRIGETDSEGVCHLCRKFEKFSQSVLYHDAFSVLRKDEPDALPLPGGSSLTGDDLESLRTRMIQDDDYVRTYTKNKMFTGKYISTKLWVGDYTTGQTFEEFAAQGTGIERIGVLRADVDNLGQTFVSGFDSPVYGDQYNTLSRTAVLSRKLSTFFKLHIREILKHGQFSLTGEPSDRQRKATIIYSGGDDVFIVGHWLDIIEFAIDLKNSFKQFTQGTLTLSAGIGIYDSSYPIRVIAEETGAMESASKSKVGKDSVTLLEDGAYHLEDGLRISDGTYTWSEFEEQVLGEKYTALCQFLDGSEDHGMAFMYHLLELLRQKDDKINFARLVYIMSRMEPKEEGADKERYEKFSRKIYQWIRSDDSDKDCRQLKTAMTLYAYVHRKKEEGDYADQ</sequence>
<evidence type="ECO:0000256" key="9">
    <source>
        <dbReference type="ARBA" id="ARBA00022839"/>
    </source>
</evidence>
<keyword evidence="5" id="KW-0540">Nuclease</keyword>
<keyword evidence="10" id="KW-0067">ATP-binding</keyword>
<dbReference type="SUPFAM" id="SSF109604">
    <property type="entry name" value="HD-domain/PDEase-like"/>
    <property type="match status" value="1"/>
</dbReference>
<evidence type="ECO:0000256" key="2">
    <source>
        <dbReference type="ARBA" id="ARBA00005700"/>
    </source>
</evidence>
<feature type="domain" description="GGDEF" evidence="13">
    <location>
        <begin position="507"/>
        <end position="660"/>
    </location>
</feature>
<dbReference type="GO" id="GO:0016740">
    <property type="term" value="F:transferase activity"/>
    <property type="evidence" value="ECO:0007669"/>
    <property type="project" value="UniProtKB-KW"/>
</dbReference>
<evidence type="ECO:0000313" key="14">
    <source>
        <dbReference type="EMBL" id="HIS47777.1"/>
    </source>
</evidence>
<dbReference type="GO" id="GO:0004519">
    <property type="term" value="F:endonuclease activity"/>
    <property type="evidence" value="ECO:0007669"/>
    <property type="project" value="UniProtKB-KW"/>
</dbReference>
<evidence type="ECO:0000256" key="5">
    <source>
        <dbReference type="ARBA" id="ARBA00022722"/>
    </source>
</evidence>
<evidence type="ECO:0000259" key="13">
    <source>
        <dbReference type="PROSITE" id="PS50887"/>
    </source>
</evidence>
<dbReference type="AlphaFoldDB" id="A0A9D1F5Y8"/>
<keyword evidence="11" id="KW-0051">Antiviral defense</keyword>
<dbReference type="GO" id="GO:0051607">
    <property type="term" value="P:defense response to virus"/>
    <property type="evidence" value="ECO:0007669"/>
    <property type="project" value="UniProtKB-KW"/>
</dbReference>
<dbReference type="InterPro" id="IPR054767">
    <property type="entry name" value="Cas10-Cmr2_palm2"/>
</dbReference>
<keyword evidence="4" id="KW-0808">Transferase</keyword>
<proteinExistence type="inferred from homology"/>
<dbReference type="EMBL" id="DVIT01000032">
    <property type="protein sequence ID" value="HIS47777.1"/>
    <property type="molecule type" value="Genomic_DNA"/>
</dbReference>
<dbReference type="GO" id="GO:0005524">
    <property type="term" value="F:ATP binding"/>
    <property type="evidence" value="ECO:0007669"/>
    <property type="project" value="UniProtKB-KW"/>
</dbReference>
<dbReference type="GO" id="GO:0004527">
    <property type="term" value="F:exonuclease activity"/>
    <property type="evidence" value="ECO:0007669"/>
    <property type="project" value="UniProtKB-KW"/>
</dbReference>
<evidence type="ECO:0000313" key="15">
    <source>
        <dbReference type="Proteomes" id="UP000823927"/>
    </source>
</evidence>
<evidence type="ECO:0000256" key="10">
    <source>
        <dbReference type="ARBA" id="ARBA00022840"/>
    </source>
</evidence>
<accession>A0A9D1F5Y8</accession>
<evidence type="ECO:0000256" key="12">
    <source>
        <dbReference type="ARBA" id="ARBA00032922"/>
    </source>
</evidence>
<dbReference type="InterPro" id="IPR013408">
    <property type="entry name" value="Cas10/Csm1"/>
</dbReference>
<keyword evidence="9" id="KW-0269">Exonuclease</keyword>
<dbReference type="Pfam" id="PF22335">
    <property type="entry name" value="Cas10-Cmr2_palm2"/>
    <property type="match status" value="1"/>
</dbReference>
<dbReference type="InterPro" id="IPR043128">
    <property type="entry name" value="Rev_trsase/Diguanyl_cyclase"/>
</dbReference>
<protein>
    <recommendedName>
        <fullName evidence="3">CRISPR system single-strand-specific deoxyribonuclease Cas10/Csm1 (subtype III-A)</fullName>
    </recommendedName>
    <alternativeName>
        <fullName evidence="12">Cyclic oligoadenylate synthase</fullName>
    </alternativeName>
</protein>
<comment type="similarity">
    <text evidence="2">Belongs to the CRISPR-associated Cas10/Csm1 family.</text>
</comment>
<evidence type="ECO:0000256" key="7">
    <source>
        <dbReference type="ARBA" id="ARBA00022759"/>
    </source>
</evidence>